<proteinExistence type="predicted"/>
<dbReference type="RefSeq" id="WP_151164205.1">
    <property type="nucleotide sequence ID" value="NZ_WKJO01000002.1"/>
</dbReference>
<feature type="domain" description="Rieske" evidence="5">
    <location>
        <begin position="8"/>
        <end position="122"/>
    </location>
</feature>
<dbReference type="Pfam" id="PF00355">
    <property type="entry name" value="Rieske"/>
    <property type="match status" value="1"/>
</dbReference>
<evidence type="ECO:0000313" key="7">
    <source>
        <dbReference type="Proteomes" id="UP000439022"/>
    </source>
</evidence>
<dbReference type="InterPro" id="IPR017941">
    <property type="entry name" value="Rieske_2Fe-2S"/>
</dbReference>
<dbReference type="PANTHER" id="PTHR21496">
    <property type="entry name" value="FERREDOXIN-RELATED"/>
    <property type="match status" value="1"/>
</dbReference>
<protein>
    <submittedName>
        <fullName evidence="6">Rieske 2Fe-2S domain-containing protein</fullName>
    </submittedName>
</protein>
<evidence type="ECO:0000256" key="4">
    <source>
        <dbReference type="ARBA" id="ARBA00023014"/>
    </source>
</evidence>
<dbReference type="PROSITE" id="PS51296">
    <property type="entry name" value="RIESKE"/>
    <property type="match status" value="1"/>
</dbReference>
<keyword evidence="1" id="KW-0001">2Fe-2S</keyword>
<dbReference type="AlphaFoldDB" id="A0A6A8GK73"/>
<dbReference type="InterPro" id="IPR036922">
    <property type="entry name" value="Rieske_2Fe-2S_sf"/>
</dbReference>
<organism evidence="6 7">
    <name type="scientific">Haloferax litoreum</name>
    <dbReference type="NCBI Taxonomy" id="2666140"/>
    <lineage>
        <taxon>Archaea</taxon>
        <taxon>Methanobacteriati</taxon>
        <taxon>Methanobacteriota</taxon>
        <taxon>Stenosarchaea group</taxon>
        <taxon>Halobacteria</taxon>
        <taxon>Halobacteriales</taxon>
        <taxon>Haloferacaceae</taxon>
        <taxon>Haloferax</taxon>
    </lineage>
</organism>
<sequence length="124" mass="13541">MSDDSRLHFVDSAADFGEGERRIVSLPHGDVAVIHTDKGYRALSNRCPHQDGPVGEGLVSKSLRLCPGGTGVSDLGVDPDRPVVSCPWHGWQFFLEDGRHVSDPQYRIPTFDVVVRDGDVFVVG</sequence>
<keyword evidence="3" id="KW-0408">Iron</keyword>
<dbReference type="Proteomes" id="UP000439022">
    <property type="component" value="Unassembled WGS sequence"/>
</dbReference>
<name>A0A6A8GK73_9EURY</name>
<evidence type="ECO:0000256" key="3">
    <source>
        <dbReference type="ARBA" id="ARBA00023004"/>
    </source>
</evidence>
<comment type="caution">
    <text evidence="6">The sequence shown here is derived from an EMBL/GenBank/DDBJ whole genome shotgun (WGS) entry which is preliminary data.</text>
</comment>
<evidence type="ECO:0000259" key="5">
    <source>
        <dbReference type="PROSITE" id="PS51296"/>
    </source>
</evidence>
<accession>A0A6A8GK73</accession>
<reference evidence="6 7" key="1">
    <citation type="submission" date="2019-11" db="EMBL/GenBank/DDBJ databases">
        <title>Whole genome sequence of Haloferax sp. MBLA0076.</title>
        <authorList>
            <person name="Seo M.-J."/>
            <person name="Cho E.-S."/>
        </authorList>
    </citation>
    <scope>NUCLEOTIDE SEQUENCE [LARGE SCALE GENOMIC DNA]</scope>
    <source>
        <strain evidence="6 7">MBLA0076</strain>
    </source>
</reference>
<gene>
    <name evidence="6" type="ORF">GJR96_15750</name>
</gene>
<evidence type="ECO:0000256" key="1">
    <source>
        <dbReference type="ARBA" id="ARBA00022714"/>
    </source>
</evidence>
<evidence type="ECO:0000313" key="6">
    <source>
        <dbReference type="EMBL" id="MRX23406.1"/>
    </source>
</evidence>
<dbReference type="PANTHER" id="PTHR21496:SF23">
    <property type="entry name" value="3-PHENYLPROPIONATE_CINNAMIC ACID DIOXYGENASE FERREDOXIN SUBUNIT"/>
    <property type="match status" value="1"/>
</dbReference>
<keyword evidence="7" id="KW-1185">Reference proteome</keyword>
<dbReference type="EMBL" id="WKJO01000002">
    <property type="protein sequence ID" value="MRX23406.1"/>
    <property type="molecule type" value="Genomic_DNA"/>
</dbReference>
<keyword evidence="2" id="KW-0479">Metal-binding</keyword>
<keyword evidence="4" id="KW-0411">Iron-sulfur</keyword>
<evidence type="ECO:0000256" key="2">
    <source>
        <dbReference type="ARBA" id="ARBA00022723"/>
    </source>
</evidence>
<dbReference type="GO" id="GO:0046872">
    <property type="term" value="F:metal ion binding"/>
    <property type="evidence" value="ECO:0007669"/>
    <property type="project" value="UniProtKB-KW"/>
</dbReference>
<dbReference type="SUPFAM" id="SSF50022">
    <property type="entry name" value="ISP domain"/>
    <property type="match status" value="1"/>
</dbReference>
<dbReference type="GO" id="GO:0051537">
    <property type="term" value="F:2 iron, 2 sulfur cluster binding"/>
    <property type="evidence" value="ECO:0007669"/>
    <property type="project" value="UniProtKB-KW"/>
</dbReference>
<dbReference type="Gene3D" id="2.102.10.10">
    <property type="entry name" value="Rieske [2Fe-2S] iron-sulphur domain"/>
    <property type="match status" value="1"/>
</dbReference>